<evidence type="ECO:0000256" key="1">
    <source>
        <dbReference type="SAM" id="MobiDB-lite"/>
    </source>
</evidence>
<evidence type="ECO:0000313" key="2">
    <source>
        <dbReference type="EMBL" id="PPR90025.1"/>
    </source>
</evidence>
<feature type="compositionally biased region" description="Acidic residues" evidence="1">
    <location>
        <begin position="91"/>
        <end position="114"/>
    </location>
</feature>
<dbReference type="Proteomes" id="UP000239757">
    <property type="component" value="Unassembled WGS sequence"/>
</dbReference>
<protein>
    <submittedName>
        <fullName evidence="2">Uncharacterized protein</fullName>
    </submittedName>
</protein>
<organism evidence="2 3">
    <name type="scientific">Gossypium barbadense</name>
    <name type="common">Sea Island cotton</name>
    <name type="synonym">Hibiscus barbadensis</name>
    <dbReference type="NCBI Taxonomy" id="3634"/>
    <lineage>
        <taxon>Eukaryota</taxon>
        <taxon>Viridiplantae</taxon>
        <taxon>Streptophyta</taxon>
        <taxon>Embryophyta</taxon>
        <taxon>Tracheophyta</taxon>
        <taxon>Spermatophyta</taxon>
        <taxon>Magnoliopsida</taxon>
        <taxon>eudicotyledons</taxon>
        <taxon>Gunneridae</taxon>
        <taxon>Pentapetalae</taxon>
        <taxon>rosids</taxon>
        <taxon>malvids</taxon>
        <taxon>Malvales</taxon>
        <taxon>Malvaceae</taxon>
        <taxon>Malvoideae</taxon>
        <taxon>Gossypium</taxon>
    </lineage>
</organism>
<name>A0A2P5WG43_GOSBA</name>
<proteinExistence type="predicted"/>
<feature type="region of interest" description="Disordered" evidence="1">
    <location>
        <begin position="79"/>
        <end position="122"/>
    </location>
</feature>
<sequence>MELVDNEDVETMVALYCQNQSGHTELIQLFVKLADVEPAKDFTPLSEQHGVQDMCTELPKAPGPCLQIHLVMIEIDANSEDEYDNNGPSDCEVEDYSNSDLDEVSNDIDDECANDNENVTHL</sequence>
<evidence type="ECO:0000313" key="3">
    <source>
        <dbReference type="Proteomes" id="UP000239757"/>
    </source>
</evidence>
<dbReference type="AlphaFoldDB" id="A0A2P5WG43"/>
<gene>
    <name evidence="2" type="ORF">GOBAR_AA30657</name>
</gene>
<dbReference type="EMBL" id="KZ667750">
    <property type="protein sequence ID" value="PPR90025.1"/>
    <property type="molecule type" value="Genomic_DNA"/>
</dbReference>
<reference evidence="2 3" key="1">
    <citation type="submission" date="2015-01" db="EMBL/GenBank/DDBJ databases">
        <title>Genome of allotetraploid Gossypium barbadense reveals genomic plasticity and fiber elongation in cotton evolution.</title>
        <authorList>
            <person name="Chen X."/>
            <person name="Liu X."/>
            <person name="Zhao B."/>
            <person name="Zheng H."/>
            <person name="Hu Y."/>
            <person name="Lu G."/>
            <person name="Yang C."/>
            <person name="Chen J."/>
            <person name="Shan C."/>
            <person name="Zhang L."/>
            <person name="Zhou Y."/>
            <person name="Wang L."/>
            <person name="Guo W."/>
            <person name="Bai Y."/>
            <person name="Ruan J."/>
            <person name="Shangguan X."/>
            <person name="Mao Y."/>
            <person name="Jiang J."/>
            <person name="Zhu Y."/>
            <person name="Lei J."/>
            <person name="Kang H."/>
            <person name="Chen S."/>
            <person name="He X."/>
            <person name="Wang R."/>
            <person name="Wang Y."/>
            <person name="Chen J."/>
            <person name="Wang L."/>
            <person name="Yu S."/>
            <person name="Wang B."/>
            <person name="Wei J."/>
            <person name="Song S."/>
            <person name="Lu X."/>
            <person name="Gao Z."/>
            <person name="Gu W."/>
            <person name="Deng X."/>
            <person name="Ma D."/>
            <person name="Wang S."/>
            <person name="Liang W."/>
            <person name="Fang L."/>
            <person name="Cai C."/>
            <person name="Zhu X."/>
            <person name="Zhou B."/>
            <person name="Zhang Y."/>
            <person name="Chen Z."/>
            <person name="Xu S."/>
            <person name="Zhu R."/>
            <person name="Wang S."/>
            <person name="Zhang T."/>
            <person name="Zhao G."/>
        </authorList>
    </citation>
    <scope>NUCLEOTIDE SEQUENCE [LARGE SCALE GENOMIC DNA]</scope>
    <source>
        <strain evidence="3">cv. Xinhai21</strain>
        <tissue evidence="2">Leaf</tissue>
    </source>
</reference>
<accession>A0A2P5WG43</accession>